<keyword evidence="2" id="KW-1133">Transmembrane helix</keyword>
<feature type="region of interest" description="Disordered" evidence="1">
    <location>
        <begin position="1"/>
        <end position="27"/>
    </location>
</feature>
<sequence length="209" mass="22865">MVWRPEVPHPLSKSQSEPADEADTRMPPDPFAAVLPALAALGAITSIAAINWSGEGKLATRARTKRKTAAALRDLETCCLGLAEIFRRFQRHPRVFAGEGGQAAAPLKFGVHGQRIRADAQRLYLQLMNDIASMLVLAAQNAFDVMTAIEDGDIDAPEEIFFAFGEQQDRLNTVLQSRVTLRVAVDTGADVAERLVTLVRELKTYQKPA</sequence>
<keyword evidence="2" id="KW-0472">Membrane</keyword>
<keyword evidence="4" id="KW-1185">Reference proteome</keyword>
<evidence type="ECO:0000313" key="3">
    <source>
        <dbReference type="EMBL" id="AGK59572.1"/>
    </source>
</evidence>
<proteinExistence type="predicted"/>
<dbReference type="KEGG" id="hdt:HYPDE_39518"/>
<evidence type="ECO:0000256" key="2">
    <source>
        <dbReference type="SAM" id="Phobius"/>
    </source>
</evidence>
<evidence type="ECO:0000313" key="4">
    <source>
        <dbReference type="Proteomes" id="UP000005952"/>
    </source>
</evidence>
<name>N0BBF5_9HYPH</name>
<protein>
    <submittedName>
        <fullName evidence="3">Uncharacterized protein</fullName>
    </submittedName>
</protein>
<dbReference type="AlphaFoldDB" id="N0BBF5"/>
<dbReference type="Proteomes" id="UP000005952">
    <property type="component" value="Chromosome"/>
</dbReference>
<organism evidence="3 4">
    <name type="scientific">Hyphomicrobium denitrificans 1NES1</name>
    <dbReference type="NCBI Taxonomy" id="670307"/>
    <lineage>
        <taxon>Bacteria</taxon>
        <taxon>Pseudomonadati</taxon>
        <taxon>Pseudomonadota</taxon>
        <taxon>Alphaproteobacteria</taxon>
        <taxon>Hyphomicrobiales</taxon>
        <taxon>Hyphomicrobiaceae</taxon>
        <taxon>Hyphomicrobium</taxon>
    </lineage>
</organism>
<gene>
    <name evidence="3" type="ORF">HYPDE_39518</name>
</gene>
<evidence type="ECO:0000256" key="1">
    <source>
        <dbReference type="SAM" id="MobiDB-lite"/>
    </source>
</evidence>
<feature type="transmembrane region" description="Helical" evidence="2">
    <location>
        <begin position="31"/>
        <end position="53"/>
    </location>
</feature>
<dbReference type="EMBL" id="CP005587">
    <property type="protein sequence ID" value="AGK59572.1"/>
    <property type="molecule type" value="Genomic_DNA"/>
</dbReference>
<reference evidence="3 4" key="1">
    <citation type="journal article" date="2013" name="Genome Announc.">
        <title>Genome sequences for three denitrifying bacterial strains isolated from a uranium- and nitrate-contaminated subsurface environment.</title>
        <authorList>
            <person name="Venkatramanan R."/>
            <person name="Prakash O."/>
            <person name="Woyke T."/>
            <person name="Chain P."/>
            <person name="Goodwin L.A."/>
            <person name="Watson D."/>
            <person name="Brooks S."/>
            <person name="Kostka J.E."/>
            <person name="Green S.J."/>
        </authorList>
    </citation>
    <scope>NUCLEOTIDE SEQUENCE [LARGE SCALE GENOMIC DNA]</scope>
    <source>
        <strain evidence="3 4">1NES1</strain>
    </source>
</reference>
<accession>N0BBF5</accession>
<keyword evidence="2" id="KW-0812">Transmembrane</keyword>
<dbReference type="STRING" id="670307.HYPDE_39518"/>
<dbReference type="HOGENOM" id="CLU_1370591_0_0_5"/>